<dbReference type="InterPro" id="IPR017907">
    <property type="entry name" value="Znf_RING_CS"/>
</dbReference>
<dbReference type="EMBL" id="JADNYJ010000036">
    <property type="protein sequence ID" value="KAF8902419.1"/>
    <property type="molecule type" value="Genomic_DNA"/>
</dbReference>
<dbReference type="InterPro" id="IPR001841">
    <property type="entry name" value="Znf_RING"/>
</dbReference>
<dbReference type="InterPro" id="IPR013083">
    <property type="entry name" value="Znf_RING/FYVE/PHD"/>
</dbReference>
<evidence type="ECO:0000259" key="7">
    <source>
        <dbReference type="PROSITE" id="PS50089"/>
    </source>
</evidence>
<evidence type="ECO:0000256" key="4">
    <source>
        <dbReference type="PROSITE-ProRule" id="PRU00175"/>
    </source>
</evidence>
<dbReference type="OrthoDB" id="6270329at2759"/>
<gene>
    <name evidence="8" type="ORF">CPB84DRAFT_1776039</name>
</gene>
<dbReference type="Pfam" id="PF13445">
    <property type="entry name" value="zf-RING_UBOX"/>
    <property type="match status" value="1"/>
</dbReference>
<dbReference type="Proteomes" id="UP000724874">
    <property type="component" value="Unassembled WGS sequence"/>
</dbReference>
<evidence type="ECO:0000256" key="1">
    <source>
        <dbReference type="ARBA" id="ARBA00022723"/>
    </source>
</evidence>
<evidence type="ECO:0000256" key="3">
    <source>
        <dbReference type="ARBA" id="ARBA00022833"/>
    </source>
</evidence>
<dbReference type="Gene3D" id="3.30.40.10">
    <property type="entry name" value="Zinc/RING finger domain, C3HC4 (zinc finger)"/>
    <property type="match status" value="1"/>
</dbReference>
<keyword evidence="1" id="KW-0479">Metal-binding</keyword>
<feature type="region of interest" description="Disordered" evidence="6">
    <location>
        <begin position="207"/>
        <end position="237"/>
    </location>
</feature>
<dbReference type="SMART" id="SM00184">
    <property type="entry name" value="RING"/>
    <property type="match status" value="1"/>
</dbReference>
<dbReference type="AlphaFoldDB" id="A0A9P5NPY8"/>
<evidence type="ECO:0000256" key="5">
    <source>
        <dbReference type="SAM" id="Coils"/>
    </source>
</evidence>
<comment type="caution">
    <text evidence="8">The sequence shown here is derived from an EMBL/GenBank/DDBJ whole genome shotgun (WGS) entry which is preliminary data.</text>
</comment>
<dbReference type="SUPFAM" id="SSF57850">
    <property type="entry name" value="RING/U-box"/>
    <property type="match status" value="1"/>
</dbReference>
<dbReference type="CDD" id="cd16449">
    <property type="entry name" value="RING-HC"/>
    <property type="match status" value="1"/>
</dbReference>
<accession>A0A9P5NPY8</accession>
<dbReference type="GO" id="GO:0008270">
    <property type="term" value="F:zinc ion binding"/>
    <property type="evidence" value="ECO:0007669"/>
    <property type="project" value="UniProtKB-KW"/>
</dbReference>
<proteinExistence type="predicted"/>
<keyword evidence="5" id="KW-0175">Coiled coil</keyword>
<keyword evidence="2 4" id="KW-0863">Zinc-finger</keyword>
<evidence type="ECO:0000313" key="9">
    <source>
        <dbReference type="Proteomes" id="UP000724874"/>
    </source>
</evidence>
<dbReference type="PROSITE" id="PS50089">
    <property type="entry name" value="ZF_RING_2"/>
    <property type="match status" value="1"/>
</dbReference>
<name>A0A9P5NPY8_GYMJU</name>
<keyword evidence="3" id="KW-0862">Zinc</keyword>
<organism evidence="8 9">
    <name type="scientific">Gymnopilus junonius</name>
    <name type="common">Spectacular rustgill mushroom</name>
    <name type="synonym">Gymnopilus spectabilis subsp. junonius</name>
    <dbReference type="NCBI Taxonomy" id="109634"/>
    <lineage>
        <taxon>Eukaryota</taxon>
        <taxon>Fungi</taxon>
        <taxon>Dikarya</taxon>
        <taxon>Basidiomycota</taxon>
        <taxon>Agaricomycotina</taxon>
        <taxon>Agaricomycetes</taxon>
        <taxon>Agaricomycetidae</taxon>
        <taxon>Agaricales</taxon>
        <taxon>Agaricineae</taxon>
        <taxon>Hymenogastraceae</taxon>
        <taxon>Gymnopilus</taxon>
    </lineage>
</organism>
<feature type="domain" description="RING-type" evidence="7">
    <location>
        <begin position="4"/>
        <end position="48"/>
    </location>
</feature>
<sequence length="255" mass="28874">MLSCRICLEELKRPACLPCGHIFCSDCIVKTVKAVKPYTHMQPCPICRSLYNVAPINLNVVPPNLRQFITPSIRRLYLDDIPPQEANDAKHLPESLSSSSELSRLRAENIALRNNCAMWRKRAEVHGAANLNLLNFVRAIRDQATTLSRERQQLEQHCRVLKRKIEDDQISRSERALEELFRNNAASIQGPEVPDLLADSLLFAPPTFQGLPERSSPGQTPQRPTPVDNLSCLPSDRVDPERTVKRMKIEHLVTS</sequence>
<reference evidence="8" key="1">
    <citation type="submission" date="2020-11" db="EMBL/GenBank/DDBJ databases">
        <authorList>
            <consortium name="DOE Joint Genome Institute"/>
            <person name="Ahrendt S."/>
            <person name="Riley R."/>
            <person name="Andreopoulos W."/>
            <person name="LaButti K."/>
            <person name="Pangilinan J."/>
            <person name="Ruiz-duenas F.J."/>
            <person name="Barrasa J.M."/>
            <person name="Sanchez-Garcia M."/>
            <person name="Camarero S."/>
            <person name="Miyauchi S."/>
            <person name="Serrano A."/>
            <person name="Linde D."/>
            <person name="Babiker R."/>
            <person name="Drula E."/>
            <person name="Ayuso-Fernandez I."/>
            <person name="Pacheco R."/>
            <person name="Padilla G."/>
            <person name="Ferreira P."/>
            <person name="Barriuso J."/>
            <person name="Kellner H."/>
            <person name="Castanera R."/>
            <person name="Alfaro M."/>
            <person name="Ramirez L."/>
            <person name="Pisabarro A.G."/>
            <person name="Kuo A."/>
            <person name="Tritt A."/>
            <person name="Lipzen A."/>
            <person name="He G."/>
            <person name="Yan M."/>
            <person name="Ng V."/>
            <person name="Cullen D."/>
            <person name="Martin F."/>
            <person name="Rosso M.-N."/>
            <person name="Henrissat B."/>
            <person name="Hibbett D."/>
            <person name="Martinez A.T."/>
            <person name="Grigoriev I.V."/>
        </authorList>
    </citation>
    <scope>NUCLEOTIDE SEQUENCE</scope>
    <source>
        <strain evidence="8">AH 44721</strain>
    </source>
</reference>
<keyword evidence="9" id="KW-1185">Reference proteome</keyword>
<dbReference type="PROSITE" id="PS00518">
    <property type="entry name" value="ZF_RING_1"/>
    <property type="match status" value="1"/>
</dbReference>
<evidence type="ECO:0000313" key="8">
    <source>
        <dbReference type="EMBL" id="KAF8902419.1"/>
    </source>
</evidence>
<evidence type="ECO:0000256" key="6">
    <source>
        <dbReference type="SAM" id="MobiDB-lite"/>
    </source>
</evidence>
<protein>
    <recommendedName>
        <fullName evidence="7">RING-type domain-containing protein</fullName>
    </recommendedName>
</protein>
<evidence type="ECO:0000256" key="2">
    <source>
        <dbReference type="ARBA" id="ARBA00022771"/>
    </source>
</evidence>
<dbReference type="InterPro" id="IPR027370">
    <property type="entry name" value="Znf-RING_euk"/>
</dbReference>
<feature type="coiled-coil region" evidence="5">
    <location>
        <begin position="102"/>
        <end position="164"/>
    </location>
</feature>